<dbReference type="HOGENOM" id="CLU_3012612_0_0_9"/>
<dbReference type="PATRIC" id="fig|679936.5.peg.1543"/>
<dbReference type="STRING" id="679936.Sulac_1478"/>
<reference evidence="1 2" key="2">
    <citation type="journal article" date="2012" name="Stand. Genomic Sci.">
        <title>Complete genome sequence of the moderately thermophilic mineral-sulfide-oxidizing firmicute Sulfobacillus acidophilus type strain (NAL(T)).</title>
        <authorList>
            <person name="Anderson I."/>
            <person name="Chertkov O."/>
            <person name="Chen A."/>
            <person name="Saunders E."/>
            <person name="Lapidus A."/>
            <person name="Nolan M."/>
            <person name="Lucas S."/>
            <person name="Hammon N."/>
            <person name="Deshpande S."/>
            <person name="Cheng J.F."/>
            <person name="Han C."/>
            <person name="Tapia R."/>
            <person name="Goodwin L.A."/>
            <person name="Pitluck S."/>
            <person name="Liolios K."/>
            <person name="Pagani I."/>
            <person name="Ivanova N."/>
            <person name="Mikhailova N."/>
            <person name="Pati A."/>
            <person name="Palaniappan K."/>
            <person name="Land M."/>
            <person name="Pan C."/>
            <person name="Rohde M."/>
            <person name="Pukall R."/>
            <person name="Goker M."/>
            <person name="Detter J.C."/>
            <person name="Woyke T."/>
            <person name="Bristow J."/>
            <person name="Eisen J.A."/>
            <person name="Markowitz V."/>
            <person name="Hugenholtz P."/>
            <person name="Kyrpides N.C."/>
            <person name="Klenk H.P."/>
            <person name="Mavromatis K."/>
        </authorList>
    </citation>
    <scope>NUCLEOTIDE SEQUENCE [LARGE SCALE GENOMIC DNA]</scope>
    <source>
        <strain evidence="2">ATCC 700253 / DSM 10332 / NAL</strain>
    </source>
</reference>
<accession>G8TXL9</accession>
<dbReference type="KEGG" id="sap:Sulac_1478"/>
<name>G8TXL9_SULAD</name>
<sequence length="56" mass="6325">MLLRDDDGIDEAQGHFLALADLLRELGRTDLLGRLAELYLEFRETSRPEQSSSAGY</sequence>
<gene>
    <name evidence="1" type="ordered locus">Sulac_1478</name>
</gene>
<reference evidence="2" key="1">
    <citation type="submission" date="2011-12" db="EMBL/GenBank/DDBJ databases">
        <title>The complete genome of chromosome of Sulfobacillus acidophilus DSM 10332.</title>
        <authorList>
            <person name="Lucas S."/>
            <person name="Han J."/>
            <person name="Lapidus A."/>
            <person name="Bruce D."/>
            <person name="Goodwin L."/>
            <person name="Pitluck S."/>
            <person name="Peters L."/>
            <person name="Kyrpides N."/>
            <person name="Mavromatis K."/>
            <person name="Ivanova N."/>
            <person name="Mikhailova N."/>
            <person name="Chertkov O."/>
            <person name="Saunders E."/>
            <person name="Detter J.C."/>
            <person name="Tapia R."/>
            <person name="Han C."/>
            <person name="Land M."/>
            <person name="Hauser L."/>
            <person name="Markowitz V."/>
            <person name="Cheng J.-F."/>
            <person name="Hugenholtz P."/>
            <person name="Woyke T."/>
            <person name="Wu D."/>
            <person name="Pukall R."/>
            <person name="Gehrich-Schroeter G."/>
            <person name="Schneider S."/>
            <person name="Klenk H.-P."/>
            <person name="Eisen J.A."/>
        </authorList>
    </citation>
    <scope>NUCLEOTIDE SEQUENCE [LARGE SCALE GENOMIC DNA]</scope>
    <source>
        <strain evidence="2">ATCC 700253 / DSM 10332 / NAL</strain>
    </source>
</reference>
<evidence type="ECO:0000313" key="1">
    <source>
        <dbReference type="EMBL" id="AEW04975.1"/>
    </source>
</evidence>
<dbReference type="Proteomes" id="UP000005439">
    <property type="component" value="Chromosome"/>
</dbReference>
<proteinExistence type="predicted"/>
<evidence type="ECO:0000313" key="2">
    <source>
        <dbReference type="Proteomes" id="UP000005439"/>
    </source>
</evidence>
<dbReference type="AlphaFoldDB" id="G8TXL9"/>
<protein>
    <submittedName>
        <fullName evidence="1">Uncharacterized protein</fullName>
    </submittedName>
</protein>
<keyword evidence="2" id="KW-1185">Reference proteome</keyword>
<organism evidence="1 2">
    <name type="scientific">Sulfobacillus acidophilus (strain ATCC 700253 / DSM 10332 / NAL)</name>
    <dbReference type="NCBI Taxonomy" id="679936"/>
    <lineage>
        <taxon>Bacteria</taxon>
        <taxon>Bacillati</taxon>
        <taxon>Bacillota</taxon>
        <taxon>Clostridia</taxon>
        <taxon>Eubacteriales</taxon>
        <taxon>Clostridiales Family XVII. Incertae Sedis</taxon>
        <taxon>Sulfobacillus</taxon>
    </lineage>
</organism>
<dbReference type="EMBL" id="CP003179">
    <property type="protein sequence ID" value="AEW04975.1"/>
    <property type="molecule type" value="Genomic_DNA"/>
</dbReference>